<evidence type="ECO:0000313" key="2">
    <source>
        <dbReference type="EMBL" id="PNH07670.1"/>
    </source>
</evidence>
<protein>
    <submittedName>
        <fullName evidence="2">Uncharacterized protein</fullName>
    </submittedName>
</protein>
<feature type="compositionally biased region" description="Low complexity" evidence="1">
    <location>
        <begin position="50"/>
        <end position="74"/>
    </location>
</feature>
<reference evidence="2 3" key="1">
    <citation type="journal article" date="2017" name="Mol. Biol. Evol.">
        <title>The 4-celled Tetrabaena socialis nuclear genome reveals the essential components for genetic control of cell number at the origin of multicellularity in the volvocine lineage.</title>
        <authorList>
            <person name="Featherston J."/>
            <person name="Arakaki Y."/>
            <person name="Hanschen E.R."/>
            <person name="Ferris P.J."/>
            <person name="Michod R.E."/>
            <person name="Olson B.J.S.C."/>
            <person name="Nozaki H."/>
            <person name="Durand P.M."/>
        </authorList>
    </citation>
    <scope>NUCLEOTIDE SEQUENCE [LARGE SCALE GENOMIC DNA]</scope>
    <source>
        <strain evidence="2 3">NIES-571</strain>
    </source>
</reference>
<name>A0A2J8A576_9CHLO</name>
<dbReference type="EMBL" id="PGGS01000167">
    <property type="protein sequence ID" value="PNH07670.1"/>
    <property type="molecule type" value="Genomic_DNA"/>
</dbReference>
<dbReference type="AlphaFoldDB" id="A0A2J8A576"/>
<evidence type="ECO:0000313" key="3">
    <source>
        <dbReference type="Proteomes" id="UP000236333"/>
    </source>
</evidence>
<dbReference type="Proteomes" id="UP000236333">
    <property type="component" value="Unassembled WGS sequence"/>
</dbReference>
<feature type="region of interest" description="Disordered" evidence="1">
    <location>
        <begin position="28"/>
        <end position="74"/>
    </location>
</feature>
<proteinExistence type="predicted"/>
<feature type="compositionally biased region" description="Basic and acidic residues" evidence="1">
    <location>
        <begin position="28"/>
        <end position="42"/>
    </location>
</feature>
<accession>A0A2J8A576</accession>
<keyword evidence="3" id="KW-1185">Reference proteome</keyword>
<sequence>MDRASKLTEIRNRQDRWRRERQAELDREHVVAELQHQHRGEAAPHSPSPQGRGASGATATAAAQSPSRAAPGGS</sequence>
<organism evidence="2 3">
    <name type="scientific">Tetrabaena socialis</name>
    <dbReference type="NCBI Taxonomy" id="47790"/>
    <lineage>
        <taxon>Eukaryota</taxon>
        <taxon>Viridiplantae</taxon>
        <taxon>Chlorophyta</taxon>
        <taxon>core chlorophytes</taxon>
        <taxon>Chlorophyceae</taxon>
        <taxon>CS clade</taxon>
        <taxon>Chlamydomonadales</taxon>
        <taxon>Tetrabaenaceae</taxon>
        <taxon>Tetrabaena</taxon>
    </lineage>
</organism>
<comment type="caution">
    <text evidence="2">The sequence shown here is derived from an EMBL/GenBank/DDBJ whole genome shotgun (WGS) entry which is preliminary data.</text>
</comment>
<gene>
    <name evidence="2" type="ORF">TSOC_005808</name>
</gene>
<evidence type="ECO:0000256" key="1">
    <source>
        <dbReference type="SAM" id="MobiDB-lite"/>
    </source>
</evidence>
<feature type="non-terminal residue" evidence="2">
    <location>
        <position position="74"/>
    </location>
</feature>